<proteinExistence type="predicted"/>
<sequence length="318" mass="34183">MQNMGFQENQELGGFESGAVTRFTMLSLNSVPTTTTISSATGPVTSIDHCNTCGSMKRRSPLSSSLQEPTSKKLNLHPSSSAATAIVEGGSHSHSFTKLPLPTTTPVVSTPSDSNSMPVLRRCVSDLINSPGTNNVRAPSAQTSDSFTVSGLFSNPISPDNAKINVSATTPSPGKAVAASVSLPPLPPPLHRSLSDLTPSAYQVTTTSPSAAKTFSRSPSSGVDSIRVESPDSKRLKRMKARVREMTQWWDEVLREDEDDGVPEDNNNNTQKDDSETETEEAVSVERTAECLIIHFKCPCNKGYQILLSGKNCYYKLM</sequence>
<feature type="compositionally biased region" description="Low complexity" evidence="1">
    <location>
        <begin position="99"/>
        <end position="112"/>
    </location>
</feature>
<organism evidence="2 3">
    <name type="scientific">Nyssa sinensis</name>
    <dbReference type="NCBI Taxonomy" id="561372"/>
    <lineage>
        <taxon>Eukaryota</taxon>
        <taxon>Viridiplantae</taxon>
        <taxon>Streptophyta</taxon>
        <taxon>Embryophyta</taxon>
        <taxon>Tracheophyta</taxon>
        <taxon>Spermatophyta</taxon>
        <taxon>Magnoliopsida</taxon>
        <taxon>eudicotyledons</taxon>
        <taxon>Gunneridae</taxon>
        <taxon>Pentapetalae</taxon>
        <taxon>asterids</taxon>
        <taxon>Cornales</taxon>
        <taxon>Nyssaceae</taxon>
        <taxon>Nyssa</taxon>
    </lineage>
</organism>
<evidence type="ECO:0000256" key="1">
    <source>
        <dbReference type="SAM" id="MobiDB-lite"/>
    </source>
</evidence>
<feature type="region of interest" description="Disordered" evidence="1">
    <location>
        <begin position="92"/>
        <end position="115"/>
    </location>
</feature>
<feature type="compositionally biased region" description="Polar residues" evidence="1">
    <location>
        <begin position="61"/>
        <end position="78"/>
    </location>
</feature>
<accession>A0A5J4ZPG9</accession>
<dbReference type="AlphaFoldDB" id="A0A5J4ZPG9"/>
<feature type="region of interest" description="Disordered" evidence="1">
    <location>
        <begin position="55"/>
        <end position="78"/>
    </location>
</feature>
<reference evidence="2 3" key="1">
    <citation type="submission" date="2019-09" db="EMBL/GenBank/DDBJ databases">
        <title>A chromosome-level genome assembly of the Chinese tupelo Nyssa sinensis.</title>
        <authorList>
            <person name="Yang X."/>
            <person name="Kang M."/>
            <person name="Yang Y."/>
            <person name="Xiong H."/>
            <person name="Wang M."/>
            <person name="Zhang Z."/>
            <person name="Wang Z."/>
            <person name="Wu H."/>
            <person name="Ma T."/>
            <person name="Liu J."/>
            <person name="Xi Z."/>
        </authorList>
    </citation>
    <scope>NUCLEOTIDE SEQUENCE [LARGE SCALE GENOMIC DNA]</scope>
    <source>
        <strain evidence="2">J267</strain>
        <tissue evidence="2">Leaf</tissue>
    </source>
</reference>
<evidence type="ECO:0000313" key="2">
    <source>
        <dbReference type="EMBL" id="KAA8520565.1"/>
    </source>
</evidence>
<dbReference type="EMBL" id="CM018049">
    <property type="protein sequence ID" value="KAA8520565.1"/>
    <property type="molecule type" value="Genomic_DNA"/>
</dbReference>
<feature type="compositionally biased region" description="Polar residues" evidence="1">
    <location>
        <begin position="207"/>
        <end position="223"/>
    </location>
</feature>
<keyword evidence="3" id="KW-1185">Reference proteome</keyword>
<evidence type="ECO:0000313" key="3">
    <source>
        <dbReference type="Proteomes" id="UP000325577"/>
    </source>
</evidence>
<dbReference type="Proteomes" id="UP000325577">
    <property type="component" value="Linkage Group LG6"/>
</dbReference>
<gene>
    <name evidence="2" type="ORF">F0562_014821</name>
</gene>
<dbReference type="OrthoDB" id="1289445at2759"/>
<protein>
    <submittedName>
        <fullName evidence="2">Uncharacterized protein</fullName>
    </submittedName>
</protein>
<name>A0A5J4ZPG9_9ASTE</name>
<feature type="region of interest" description="Disordered" evidence="1">
    <location>
        <begin position="207"/>
        <end position="227"/>
    </location>
</feature>
<feature type="region of interest" description="Disordered" evidence="1">
    <location>
        <begin position="255"/>
        <end position="281"/>
    </location>
</feature>